<protein>
    <submittedName>
        <fullName evidence="2">Uncharacterized protein</fullName>
    </submittedName>
</protein>
<feature type="compositionally biased region" description="Pro residues" evidence="1">
    <location>
        <begin position="221"/>
        <end position="232"/>
    </location>
</feature>
<sequence length="255" mass="27554">MDMTKIEEAKGWINIEEDKSPTAVRPETRKQGRSQCHVVMVGQRPTPTPNPPHPLRRSHELLKHFHSIFTTHIYTSLYANTPSHFGLCFSPPSPTPLALLLHPRRHHRYLSLFLPLPLSFPVDDDDDDEGRVDSSRDERRHGSGRAATASQAVPRLTARSSPPSSGASASRAPGPPLDATSFLSERTVSQPDAAPPRPSPGAVALPPAPLLTPTPSRTAAAPPPFASPPPDPRFVLSSSSSSFLLSGDGVRFLTT</sequence>
<comment type="caution">
    <text evidence="2">The sequence shown here is derived from an EMBL/GenBank/DDBJ whole genome shotgun (WGS) entry which is preliminary data.</text>
</comment>
<feature type="compositionally biased region" description="Polar residues" evidence="1">
    <location>
        <begin position="181"/>
        <end position="190"/>
    </location>
</feature>
<name>A0A438KEI2_VITVI</name>
<feature type="region of interest" description="Disordered" evidence="1">
    <location>
        <begin position="120"/>
        <end position="255"/>
    </location>
</feature>
<organism evidence="2 3">
    <name type="scientific">Vitis vinifera</name>
    <name type="common">Grape</name>
    <dbReference type="NCBI Taxonomy" id="29760"/>
    <lineage>
        <taxon>Eukaryota</taxon>
        <taxon>Viridiplantae</taxon>
        <taxon>Streptophyta</taxon>
        <taxon>Embryophyta</taxon>
        <taxon>Tracheophyta</taxon>
        <taxon>Spermatophyta</taxon>
        <taxon>Magnoliopsida</taxon>
        <taxon>eudicotyledons</taxon>
        <taxon>Gunneridae</taxon>
        <taxon>Pentapetalae</taxon>
        <taxon>rosids</taxon>
        <taxon>Vitales</taxon>
        <taxon>Vitaceae</taxon>
        <taxon>Viteae</taxon>
        <taxon>Vitis</taxon>
    </lineage>
</organism>
<evidence type="ECO:0000256" key="1">
    <source>
        <dbReference type="SAM" id="MobiDB-lite"/>
    </source>
</evidence>
<feature type="compositionally biased region" description="Basic and acidic residues" evidence="1">
    <location>
        <begin position="131"/>
        <end position="141"/>
    </location>
</feature>
<accession>A0A438KEI2</accession>
<evidence type="ECO:0000313" key="2">
    <source>
        <dbReference type="EMBL" id="RVX19597.1"/>
    </source>
</evidence>
<dbReference type="AlphaFoldDB" id="A0A438KEI2"/>
<proteinExistence type="predicted"/>
<feature type="compositionally biased region" description="Low complexity" evidence="1">
    <location>
        <begin position="158"/>
        <end position="172"/>
    </location>
</feature>
<gene>
    <name evidence="2" type="ORF">CK203_005139</name>
</gene>
<dbReference type="Proteomes" id="UP000288805">
    <property type="component" value="Unassembled WGS sequence"/>
</dbReference>
<reference evidence="2 3" key="1">
    <citation type="journal article" date="2018" name="PLoS Genet.">
        <title>Population sequencing reveals clonal diversity and ancestral inbreeding in the grapevine cultivar Chardonnay.</title>
        <authorList>
            <person name="Roach M.J."/>
            <person name="Johnson D.L."/>
            <person name="Bohlmann J."/>
            <person name="van Vuuren H.J."/>
            <person name="Jones S.J."/>
            <person name="Pretorius I.S."/>
            <person name="Schmidt S.A."/>
            <person name="Borneman A.R."/>
        </authorList>
    </citation>
    <scope>NUCLEOTIDE SEQUENCE [LARGE SCALE GENOMIC DNA]</scope>
    <source>
        <strain evidence="3">cv. Chardonnay</strain>
        <tissue evidence="2">Leaf</tissue>
    </source>
</reference>
<dbReference type="EMBL" id="QGNW01000008">
    <property type="protein sequence ID" value="RVX19597.1"/>
    <property type="molecule type" value="Genomic_DNA"/>
</dbReference>
<evidence type="ECO:0000313" key="3">
    <source>
        <dbReference type="Proteomes" id="UP000288805"/>
    </source>
</evidence>
<feature type="compositionally biased region" description="Low complexity" evidence="1">
    <location>
        <begin position="236"/>
        <end position="246"/>
    </location>
</feature>